<name>A0ABT0M5R1_9RHOB</name>
<feature type="domain" description="Amidase" evidence="1">
    <location>
        <begin position="12"/>
        <end position="189"/>
    </location>
</feature>
<dbReference type="Gene3D" id="3.90.1300.10">
    <property type="entry name" value="Amidase signature (AS) domain"/>
    <property type="match status" value="1"/>
</dbReference>
<reference evidence="2 3" key="1">
    <citation type="submission" date="2022-05" db="EMBL/GenBank/DDBJ databases">
        <title>Seasonal and diel survey of microbial diversity of the Tyrrhenian coast.</title>
        <authorList>
            <person name="Gattoni G."/>
            <person name="Corral P."/>
        </authorList>
    </citation>
    <scope>NUCLEOTIDE SEQUENCE [LARGE SCALE GENOMIC DNA]</scope>
    <source>
        <strain evidence="2 3">V10</strain>
    </source>
</reference>
<evidence type="ECO:0000259" key="1">
    <source>
        <dbReference type="Pfam" id="PF01425"/>
    </source>
</evidence>
<organism evidence="2 3">
    <name type="scientific">Roseinatronobacter domitianus</name>
    <dbReference type="NCBI Taxonomy" id="2940293"/>
    <lineage>
        <taxon>Bacteria</taxon>
        <taxon>Pseudomonadati</taxon>
        <taxon>Pseudomonadota</taxon>
        <taxon>Alphaproteobacteria</taxon>
        <taxon>Rhodobacterales</taxon>
        <taxon>Paracoccaceae</taxon>
        <taxon>Roseinatronobacter</taxon>
    </lineage>
</organism>
<proteinExistence type="predicted"/>
<dbReference type="Pfam" id="PF01425">
    <property type="entry name" value="Amidase"/>
    <property type="match status" value="1"/>
</dbReference>
<dbReference type="SUPFAM" id="SSF75304">
    <property type="entry name" value="Amidase signature (AS) enzymes"/>
    <property type="match status" value="1"/>
</dbReference>
<comment type="caution">
    <text evidence="2">The sequence shown here is derived from an EMBL/GenBank/DDBJ whole genome shotgun (WGS) entry which is preliminary data.</text>
</comment>
<sequence length="200" mass="22415">MDHLRQRPAAARTKGFEDLDATSLAAFEQKLDDLRALGVAVVEPAQDAYLADLMQRLDHVVNVSIRMVAFDMRWPYRSYLDAAPEQMGPRLHELVKLGHKVSLDEYRLIRAEREDLRRRVNELSRSYDALVLPAASGPAPEGFEYTGARTLLLYWSFIGFPAFSLPLMSVHGMPFGLQLAGFGGGDHNLAQHAKWLTAHA</sequence>
<evidence type="ECO:0000313" key="2">
    <source>
        <dbReference type="EMBL" id="MCL1630207.1"/>
    </source>
</evidence>
<dbReference type="EMBL" id="JALZWP010000029">
    <property type="protein sequence ID" value="MCL1630207.1"/>
    <property type="molecule type" value="Genomic_DNA"/>
</dbReference>
<protein>
    <submittedName>
        <fullName evidence="2">Amidase family protein</fullName>
    </submittedName>
</protein>
<keyword evidence="3" id="KW-1185">Reference proteome</keyword>
<gene>
    <name evidence="2" type="ORF">M3N55_15920</name>
</gene>
<dbReference type="InterPro" id="IPR023631">
    <property type="entry name" value="Amidase_dom"/>
</dbReference>
<dbReference type="InterPro" id="IPR036928">
    <property type="entry name" value="AS_sf"/>
</dbReference>
<evidence type="ECO:0000313" key="3">
    <source>
        <dbReference type="Proteomes" id="UP001202550"/>
    </source>
</evidence>
<accession>A0ABT0M5R1</accession>
<dbReference type="Proteomes" id="UP001202550">
    <property type="component" value="Unassembled WGS sequence"/>
</dbReference>